<comment type="caution">
    <text evidence="4">The sequence shown here is derived from an EMBL/GenBank/DDBJ whole genome shotgun (WGS) entry which is preliminary data.</text>
</comment>
<name>A0A0A8L8J0_9SACH</name>
<dbReference type="SMR" id="A0A0A8L8J0"/>
<dbReference type="Gene3D" id="3.40.50.720">
    <property type="entry name" value="NAD(P)-binding Rossmann-like Domain"/>
    <property type="match status" value="1"/>
</dbReference>
<dbReference type="OrthoDB" id="2735536at2759"/>
<protein>
    <submittedName>
        <fullName evidence="4">WGS project CCBQ000000000 data, contig 00272</fullName>
    </submittedName>
</protein>
<keyword evidence="5" id="KW-1185">Reference proteome</keyword>
<dbReference type="CDD" id="cd05227">
    <property type="entry name" value="AR_SDR_e"/>
    <property type="match status" value="1"/>
</dbReference>
<accession>A0A0A8L8J0</accession>
<sequence length="342" mass="37913">MSFVLVSGASGYIAQHTIRILLAKGYKVIGTVRTQEKADSVARLFNNDNLALELVPELADIDAFDHVFEKYNTQIKHVIHTASPVRYNMTDFENEMLLPAINGTKSVLESIKKFSADSVETVVYTSSISALANPAGIFEPETTLTEESWNPDTWEDAIKDVRSAYFGSKTFAERSTWQFIEENRDQVKFQLTTICPGYVLGPQAFDENAKGHLCYSGELVNGILTSKPGDTIDQHLAGAFIDVRDVARAHVLPLEDHRFANQRLVLMNKRFALQDVADYISGNFPELKGKISVGVPGSGADTVETTSKYDNSKTRELLGFDFVPFEKSVTDSVDQILAANKE</sequence>
<keyword evidence="1" id="KW-0560">Oxidoreductase</keyword>
<dbReference type="PANTHER" id="PTHR10366:SF564">
    <property type="entry name" value="STEROL-4-ALPHA-CARBOXYLATE 3-DEHYDROGENASE, DECARBOXYLATING"/>
    <property type="match status" value="1"/>
</dbReference>
<dbReference type="AlphaFoldDB" id="A0A0A8L8J0"/>
<evidence type="ECO:0000256" key="1">
    <source>
        <dbReference type="ARBA" id="ARBA00023002"/>
    </source>
</evidence>
<proteinExistence type="inferred from homology"/>
<dbReference type="EMBL" id="CCBQ010000044">
    <property type="protein sequence ID" value="CDO95209.1"/>
    <property type="molecule type" value="Genomic_DNA"/>
</dbReference>
<organism evidence="4 5">
    <name type="scientific">Kluyveromyces dobzhanskii CBS 2104</name>
    <dbReference type="NCBI Taxonomy" id="1427455"/>
    <lineage>
        <taxon>Eukaryota</taxon>
        <taxon>Fungi</taxon>
        <taxon>Dikarya</taxon>
        <taxon>Ascomycota</taxon>
        <taxon>Saccharomycotina</taxon>
        <taxon>Saccharomycetes</taxon>
        <taxon>Saccharomycetales</taxon>
        <taxon>Saccharomycetaceae</taxon>
        <taxon>Kluyveromyces</taxon>
    </lineage>
</organism>
<comment type="similarity">
    <text evidence="2">Belongs to the NAD(P)-dependent epimerase/dehydratase family. Dihydroflavonol-4-reductase subfamily.</text>
</comment>
<dbReference type="InterPro" id="IPR001509">
    <property type="entry name" value="Epimerase_deHydtase"/>
</dbReference>
<dbReference type="InterPro" id="IPR036291">
    <property type="entry name" value="NAD(P)-bd_dom_sf"/>
</dbReference>
<gene>
    <name evidence="4" type="ORF">KLDO_g3456</name>
</gene>
<dbReference type="PANTHER" id="PTHR10366">
    <property type="entry name" value="NAD DEPENDENT EPIMERASE/DEHYDRATASE"/>
    <property type="match status" value="1"/>
</dbReference>
<dbReference type="InterPro" id="IPR050425">
    <property type="entry name" value="NAD(P)_dehydrat-like"/>
</dbReference>
<dbReference type="GO" id="GO:0016616">
    <property type="term" value="F:oxidoreductase activity, acting on the CH-OH group of donors, NAD or NADP as acceptor"/>
    <property type="evidence" value="ECO:0007669"/>
    <property type="project" value="TreeGrafter"/>
</dbReference>
<evidence type="ECO:0000256" key="2">
    <source>
        <dbReference type="ARBA" id="ARBA00023445"/>
    </source>
</evidence>
<evidence type="ECO:0000313" key="5">
    <source>
        <dbReference type="Proteomes" id="UP000031516"/>
    </source>
</evidence>
<dbReference type="Pfam" id="PF01370">
    <property type="entry name" value="Epimerase"/>
    <property type="match status" value="1"/>
</dbReference>
<feature type="domain" description="NAD-dependent epimerase/dehydratase" evidence="3">
    <location>
        <begin position="4"/>
        <end position="258"/>
    </location>
</feature>
<reference evidence="4 5" key="1">
    <citation type="submission" date="2014-03" db="EMBL/GenBank/DDBJ databases">
        <title>The genome of Kluyveromyces dobzhanskii.</title>
        <authorList>
            <person name="Nystedt B."/>
            <person name="Astrom S."/>
        </authorList>
    </citation>
    <scope>NUCLEOTIDE SEQUENCE [LARGE SCALE GENOMIC DNA]</scope>
    <source>
        <strain evidence="4 5">CBS 2104</strain>
    </source>
</reference>
<dbReference type="SUPFAM" id="SSF51735">
    <property type="entry name" value="NAD(P)-binding Rossmann-fold domains"/>
    <property type="match status" value="1"/>
</dbReference>
<dbReference type="FunFam" id="3.40.50.720:FF:000191">
    <property type="entry name" value="Methylglyoxal reductase (NADPH-dependent)"/>
    <property type="match status" value="1"/>
</dbReference>
<dbReference type="Proteomes" id="UP000031516">
    <property type="component" value="Unassembled WGS sequence"/>
</dbReference>
<evidence type="ECO:0000313" key="4">
    <source>
        <dbReference type="EMBL" id="CDO95209.1"/>
    </source>
</evidence>
<evidence type="ECO:0000259" key="3">
    <source>
        <dbReference type="Pfam" id="PF01370"/>
    </source>
</evidence>